<dbReference type="InterPro" id="IPR005749">
    <property type="entry name" value="Ribosomal_uL15_bac-type"/>
</dbReference>
<sequence>MRLNTLSPAKGSRHVSKRIGRGIGSGFSKTGGRGHKGQNSRSGGGIRRGFEGGQTPLCRRLPKFGFTSRKGILTTEVRLSDIDLVEGDIIDLNTLKSANIVSRKIKFVRVICSGQIRRPVILRGLRVTKGARAVIKAIGGEIEESLADG</sequence>
<dbReference type="GO" id="GO:0003735">
    <property type="term" value="F:structural constituent of ribosome"/>
    <property type="evidence" value="ECO:0007669"/>
    <property type="project" value="InterPro"/>
</dbReference>
<evidence type="ECO:0000256" key="1">
    <source>
        <dbReference type="ARBA" id="ARBA00007320"/>
    </source>
</evidence>
<feature type="region of interest" description="Disordered" evidence="5">
    <location>
        <begin position="1"/>
        <end position="53"/>
    </location>
</feature>
<keyword evidence="4" id="KW-0699">rRNA-binding</keyword>
<feature type="compositionally biased region" description="Basic residues" evidence="5">
    <location>
        <begin position="11"/>
        <end position="20"/>
    </location>
</feature>
<accession>A0A8E4H452</accession>
<gene>
    <name evidence="4 7" type="primary">rplO</name>
    <name evidence="7" type="ORF">PROFFT_A_04530</name>
</gene>
<comment type="similarity">
    <text evidence="1 4">Belongs to the universal ribosomal protein uL15 family.</text>
</comment>
<dbReference type="GO" id="GO:0019843">
    <property type="term" value="F:rRNA binding"/>
    <property type="evidence" value="ECO:0007669"/>
    <property type="project" value="UniProtKB-UniRule"/>
</dbReference>
<keyword evidence="3 4" id="KW-0687">Ribonucleoprotein</keyword>
<keyword evidence="4" id="KW-0694">RNA-binding</keyword>
<evidence type="ECO:0000256" key="3">
    <source>
        <dbReference type="ARBA" id="ARBA00023274"/>
    </source>
</evidence>
<reference evidence="7" key="1">
    <citation type="submission" date="2020-10" db="EMBL/GenBank/DDBJ databases">
        <authorList>
            <person name="Szabo G."/>
        </authorList>
    </citation>
    <scope>NUCLEOTIDE SEQUENCE</scope>
    <source>
        <strain evidence="7">PROFFT</strain>
    </source>
</reference>
<dbReference type="PANTHER" id="PTHR12934">
    <property type="entry name" value="50S RIBOSOMAL PROTEIN L15"/>
    <property type="match status" value="1"/>
</dbReference>
<protein>
    <recommendedName>
        <fullName evidence="4">Large ribosomal subunit protein uL15</fullName>
    </recommendedName>
</protein>
<comment type="function">
    <text evidence="4">Binds to the 23S rRNA.</text>
</comment>
<dbReference type="Proteomes" id="UP000683585">
    <property type="component" value="Chromosome"/>
</dbReference>
<dbReference type="Pfam" id="PF00828">
    <property type="entry name" value="Ribosomal_L27A"/>
    <property type="match status" value="1"/>
</dbReference>
<feature type="compositionally biased region" description="Gly residues" evidence="5">
    <location>
        <begin position="21"/>
        <end position="31"/>
    </location>
</feature>
<comment type="subunit">
    <text evidence="4">Part of the 50S ribosomal subunit.</text>
</comment>
<evidence type="ECO:0000256" key="4">
    <source>
        <dbReference type="HAMAP-Rule" id="MF_01341"/>
    </source>
</evidence>
<evidence type="ECO:0000313" key="8">
    <source>
        <dbReference type="Proteomes" id="UP000683585"/>
    </source>
</evidence>
<dbReference type="HAMAP" id="MF_01341">
    <property type="entry name" value="Ribosomal_uL15"/>
    <property type="match status" value="1"/>
</dbReference>
<evidence type="ECO:0000256" key="5">
    <source>
        <dbReference type="SAM" id="MobiDB-lite"/>
    </source>
</evidence>
<evidence type="ECO:0000313" key="7">
    <source>
        <dbReference type="EMBL" id="CAD6511166.1"/>
    </source>
</evidence>
<dbReference type="NCBIfam" id="TIGR01071">
    <property type="entry name" value="rplO_bact"/>
    <property type="match status" value="1"/>
</dbReference>
<dbReference type="InterPro" id="IPR030878">
    <property type="entry name" value="Ribosomal_uL15"/>
</dbReference>
<dbReference type="AlphaFoldDB" id="A0A8E4H452"/>
<dbReference type="KEGG" id="ptf:PROFFT_A_04530"/>
<dbReference type="PANTHER" id="PTHR12934:SF11">
    <property type="entry name" value="LARGE RIBOSOMAL SUBUNIT PROTEIN UL15M"/>
    <property type="match status" value="1"/>
</dbReference>
<keyword evidence="8" id="KW-1185">Reference proteome</keyword>
<dbReference type="GO" id="GO:0022625">
    <property type="term" value="C:cytosolic large ribosomal subunit"/>
    <property type="evidence" value="ECO:0007669"/>
    <property type="project" value="TreeGrafter"/>
</dbReference>
<dbReference type="GO" id="GO:0006412">
    <property type="term" value="P:translation"/>
    <property type="evidence" value="ECO:0007669"/>
    <property type="project" value="UniProtKB-UniRule"/>
</dbReference>
<evidence type="ECO:0000259" key="6">
    <source>
        <dbReference type="Pfam" id="PF00828"/>
    </source>
</evidence>
<dbReference type="InterPro" id="IPR021131">
    <property type="entry name" value="Ribosomal_uL15/eL18"/>
</dbReference>
<organism evidence="7 8">
    <name type="scientific">Candidatus Profftia tarda</name>
    <dbReference type="NCBI Taxonomy" id="1177216"/>
    <lineage>
        <taxon>Bacteria</taxon>
        <taxon>Pseudomonadati</taxon>
        <taxon>Pseudomonadota</taxon>
        <taxon>Gammaproteobacteria</taxon>
        <taxon>Enterobacterales</taxon>
        <taxon>Enterobacteriaceae</taxon>
        <taxon>Candidatus Profftia</taxon>
    </lineage>
</organism>
<proteinExistence type="inferred from homology"/>
<name>A0A8E4H452_9ENTR</name>
<dbReference type="EMBL" id="LR890047">
    <property type="protein sequence ID" value="CAD6511166.1"/>
    <property type="molecule type" value="Genomic_DNA"/>
</dbReference>
<dbReference type="RefSeq" id="WP_216782251.1">
    <property type="nucleotide sequence ID" value="NZ_LR890047.1"/>
</dbReference>
<keyword evidence="2 4" id="KW-0689">Ribosomal protein</keyword>
<feature type="domain" description="Large ribosomal subunit protein uL15/eL18" evidence="6">
    <location>
        <begin position="86"/>
        <end position="143"/>
    </location>
</feature>
<evidence type="ECO:0000256" key="2">
    <source>
        <dbReference type="ARBA" id="ARBA00022980"/>
    </source>
</evidence>